<evidence type="ECO:0000313" key="3">
    <source>
        <dbReference type="EMBL" id="CAD6196001.1"/>
    </source>
</evidence>
<dbReference type="PANTHER" id="PTHR44147">
    <property type="entry name" value="DEHYDROGENASE/REDUCTASE SDR FAMILY MEMBER 1"/>
    <property type="match status" value="1"/>
</dbReference>
<keyword evidence="1" id="KW-0560">Oxidoreductase</keyword>
<evidence type="ECO:0000256" key="2">
    <source>
        <dbReference type="RuleBase" id="RU000363"/>
    </source>
</evidence>
<dbReference type="InterPro" id="IPR002347">
    <property type="entry name" value="SDR_fam"/>
</dbReference>
<dbReference type="Gene3D" id="3.40.50.720">
    <property type="entry name" value="NAD(P)-binding Rossmann-like Domain"/>
    <property type="match status" value="1"/>
</dbReference>
<protein>
    <recommendedName>
        <fullName evidence="5">Dehydrogenase/reductase SDR family member 1</fullName>
    </recommendedName>
</protein>
<dbReference type="OrthoDB" id="1933717at2759"/>
<dbReference type="SUPFAM" id="SSF51735">
    <property type="entry name" value="NAD(P)-binding Rossmann-fold domains"/>
    <property type="match status" value="1"/>
</dbReference>
<comment type="caution">
    <text evidence="3">The sequence shown here is derived from an EMBL/GenBank/DDBJ whole genome shotgun (WGS) entry which is preliminary data.</text>
</comment>
<dbReference type="GO" id="GO:0016491">
    <property type="term" value="F:oxidoreductase activity"/>
    <property type="evidence" value="ECO:0007669"/>
    <property type="project" value="UniProtKB-KW"/>
</dbReference>
<evidence type="ECO:0000256" key="1">
    <source>
        <dbReference type="ARBA" id="ARBA00023002"/>
    </source>
</evidence>
<dbReference type="PANTHER" id="PTHR44147:SF2">
    <property type="entry name" value="DEHYDROGENASE_REDUCTASE SDR FAMILY MEMBER 1"/>
    <property type="match status" value="1"/>
</dbReference>
<proteinExistence type="inferred from homology"/>
<dbReference type="AlphaFoldDB" id="A0A8S1HJ68"/>
<sequence>MALAGRIAVVTGASRGIGKGIALQLGEAGATVYVTGRKPESSDNTSKGLSGLQETAKEITERGGKGIAVYVDHGDMEAVRELFEQIDRENNGQLDILVNNAYQAVTAIMESSGIPFYEQDPYFWDTVNNVGLRNHYFCSVYGAKLMVKQRSGLIVNISSAGGLKYFFNVAYGVGKQALDRLAADTAVELKKDNITVVSIWPGPVKTELVKSYQEGNARNDITSEMFSRGESTEYAGKAVVALAKDSKRLNKTGKILITEDLGSEYGFKDIDGSTPGNLRSVSWIIEFFGWKKTASLIPSWVKLPGWVMWAGTSRL</sequence>
<name>A0A8S1HJ68_9PELO</name>
<dbReference type="InterPro" id="IPR020904">
    <property type="entry name" value="Sc_DH/Rdtase_CS"/>
</dbReference>
<accession>A0A8S1HJ68</accession>
<gene>
    <name evidence="3" type="ORF">CAUJ_LOCUS11918</name>
</gene>
<reference evidence="3" key="1">
    <citation type="submission" date="2020-10" db="EMBL/GenBank/DDBJ databases">
        <authorList>
            <person name="Kikuchi T."/>
        </authorList>
    </citation>
    <scope>NUCLEOTIDE SEQUENCE</scope>
    <source>
        <strain evidence="3">NKZ352</strain>
    </source>
</reference>
<dbReference type="PROSITE" id="PS00061">
    <property type="entry name" value="ADH_SHORT"/>
    <property type="match status" value="1"/>
</dbReference>
<dbReference type="EMBL" id="CAJGYM010000064">
    <property type="protein sequence ID" value="CAD6196001.1"/>
    <property type="molecule type" value="Genomic_DNA"/>
</dbReference>
<dbReference type="Proteomes" id="UP000835052">
    <property type="component" value="Unassembled WGS sequence"/>
</dbReference>
<evidence type="ECO:0000313" key="4">
    <source>
        <dbReference type="Proteomes" id="UP000835052"/>
    </source>
</evidence>
<dbReference type="InterPro" id="IPR036291">
    <property type="entry name" value="NAD(P)-bd_dom_sf"/>
</dbReference>
<comment type="similarity">
    <text evidence="2">Belongs to the short-chain dehydrogenases/reductases (SDR) family.</text>
</comment>
<dbReference type="PRINTS" id="PR00080">
    <property type="entry name" value="SDRFAMILY"/>
</dbReference>
<organism evidence="3 4">
    <name type="scientific">Caenorhabditis auriculariae</name>
    <dbReference type="NCBI Taxonomy" id="2777116"/>
    <lineage>
        <taxon>Eukaryota</taxon>
        <taxon>Metazoa</taxon>
        <taxon>Ecdysozoa</taxon>
        <taxon>Nematoda</taxon>
        <taxon>Chromadorea</taxon>
        <taxon>Rhabditida</taxon>
        <taxon>Rhabditina</taxon>
        <taxon>Rhabditomorpha</taxon>
        <taxon>Rhabditoidea</taxon>
        <taxon>Rhabditidae</taxon>
        <taxon>Peloderinae</taxon>
        <taxon>Caenorhabditis</taxon>
    </lineage>
</organism>
<keyword evidence="4" id="KW-1185">Reference proteome</keyword>
<dbReference type="PRINTS" id="PR00081">
    <property type="entry name" value="GDHRDH"/>
</dbReference>
<evidence type="ECO:0008006" key="5">
    <source>
        <dbReference type="Google" id="ProtNLM"/>
    </source>
</evidence>
<dbReference type="Pfam" id="PF00106">
    <property type="entry name" value="adh_short"/>
    <property type="match status" value="1"/>
</dbReference>